<dbReference type="InterPro" id="IPR054722">
    <property type="entry name" value="PolX-like_BBD"/>
</dbReference>
<protein>
    <recommendedName>
        <fullName evidence="1">Retrovirus-related Pol polyprotein from transposon TNT 1-94-like beta-barrel domain-containing protein</fullName>
    </recommendedName>
</protein>
<organism evidence="2 3">
    <name type="scientific">Nepenthes gracilis</name>
    <name type="common">Slender pitcher plant</name>
    <dbReference type="NCBI Taxonomy" id="150966"/>
    <lineage>
        <taxon>Eukaryota</taxon>
        <taxon>Viridiplantae</taxon>
        <taxon>Streptophyta</taxon>
        <taxon>Embryophyta</taxon>
        <taxon>Tracheophyta</taxon>
        <taxon>Spermatophyta</taxon>
        <taxon>Magnoliopsida</taxon>
        <taxon>eudicotyledons</taxon>
        <taxon>Gunneridae</taxon>
        <taxon>Pentapetalae</taxon>
        <taxon>Caryophyllales</taxon>
        <taxon>Nepenthaceae</taxon>
        <taxon>Nepenthes</taxon>
    </lineage>
</organism>
<evidence type="ECO:0000259" key="1">
    <source>
        <dbReference type="Pfam" id="PF22936"/>
    </source>
</evidence>
<keyword evidence="3" id="KW-1185">Reference proteome</keyword>
<evidence type="ECO:0000313" key="2">
    <source>
        <dbReference type="EMBL" id="GMH29833.1"/>
    </source>
</evidence>
<dbReference type="Pfam" id="PF22936">
    <property type="entry name" value="Pol_BBD"/>
    <property type="match status" value="1"/>
</dbReference>
<dbReference type="Proteomes" id="UP001279734">
    <property type="component" value="Unassembled WGS sequence"/>
</dbReference>
<accession>A0AAD3Y5C0</accession>
<reference evidence="2" key="1">
    <citation type="submission" date="2023-05" db="EMBL/GenBank/DDBJ databases">
        <title>Nepenthes gracilis genome sequencing.</title>
        <authorList>
            <person name="Fukushima K."/>
        </authorList>
    </citation>
    <scope>NUCLEOTIDE SEQUENCE</scope>
    <source>
        <strain evidence="2">SING2019-196</strain>
    </source>
</reference>
<feature type="domain" description="Retrovirus-related Pol polyprotein from transposon TNT 1-94-like beta-barrel" evidence="1">
    <location>
        <begin position="2"/>
        <end position="70"/>
    </location>
</feature>
<gene>
    <name evidence="2" type="ORF">Nepgr_031676</name>
</gene>
<evidence type="ECO:0000313" key="3">
    <source>
        <dbReference type="Proteomes" id="UP001279734"/>
    </source>
</evidence>
<name>A0AAD3Y5C0_NEPGR</name>
<comment type="caution">
    <text evidence="2">The sequence shown here is derived from an EMBL/GenBank/DDBJ whole genome shotgun (WGS) entry which is preliminary data.</text>
</comment>
<dbReference type="EMBL" id="BSYO01000037">
    <property type="protein sequence ID" value="GMH29833.1"/>
    <property type="molecule type" value="Genomic_DNA"/>
</dbReference>
<sequence length="177" mass="19862">MSKRGLFTSYTPGNFGVIRMGNEGTSQVVGKGDVVLTNNNGTKLILKDVRHVPNINLNIISASRLDDEDYYSTFYEGKWKLARGSLVVAREIRCSGLYIIKAFATVGDVNAATGMKTGDLWHRSFEKLWVYPLKSKDQVLGAFEQFHALMERQMRKKLKAVRSDNGGEYLGPFEECT</sequence>
<dbReference type="AlphaFoldDB" id="A0AAD3Y5C0"/>
<proteinExistence type="predicted"/>